<dbReference type="SMART" id="SM00278">
    <property type="entry name" value="HhH1"/>
    <property type="match status" value="2"/>
</dbReference>
<feature type="domain" description="Helix-hairpin-helix DNA-binding motif class 1" evidence="7">
    <location>
        <begin position="108"/>
        <end position="127"/>
    </location>
</feature>
<name>A0A1G2DB32_9BACT</name>
<keyword evidence="8" id="KW-0067">ATP-binding</keyword>
<reference evidence="8 9" key="1">
    <citation type="journal article" date="2016" name="Nat. Commun.">
        <title>Thousands of microbial genomes shed light on interconnected biogeochemical processes in an aquifer system.</title>
        <authorList>
            <person name="Anantharaman K."/>
            <person name="Brown C.T."/>
            <person name="Hug L.A."/>
            <person name="Sharon I."/>
            <person name="Castelle C.J."/>
            <person name="Probst A.J."/>
            <person name="Thomas B.C."/>
            <person name="Singh A."/>
            <person name="Wilkins M.J."/>
            <person name="Karaoz U."/>
            <person name="Brodie E.L."/>
            <person name="Williams K.H."/>
            <person name="Hubbard S.S."/>
            <person name="Banfield J.F."/>
        </authorList>
    </citation>
    <scope>NUCLEOTIDE SEQUENCE [LARGE SCALE GENOMIC DNA]</scope>
</reference>
<gene>
    <name evidence="6" type="primary">ruvA</name>
    <name evidence="8" type="ORF">A3D67_02265</name>
</gene>
<feature type="region of interest" description="Domain II" evidence="6">
    <location>
        <begin position="65"/>
        <end position="142"/>
    </location>
</feature>
<dbReference type="GO" id="GO:0009379">
    <property type="term" value="C:Holliday junction helicase complex"/>
    <property type="evidence" value="ECO:0007669"/>
    <property type="project" value="InterPro"/>
</dbReference>
<dbReference type="GO" id="GO:0006281">
    <property type="term" value="P:DNA repair"/>
    <property type="evidence" value="ECO:0007669"/>
    <property type="project" value="UniProtKB-UniRule"/>
</dbReference>
<dbReference type="GO" id="GO:0005737">
    <property type="term" value="C:cytoplasm"/>
    <property type="evidence" value="ECO:0007669"/>
    <property type="project" value="UniProtKB-SubCell"/>
</dbReference>
<dbReference type="Proteomes" id="UP000178099">
    <property type="component" value="Unassembled WGS sequence"/>
</dbReference>
<dbReference type="GO" id="GO:0009378">
    <property type="term" value="F:four-way junction helicase activity"/>
    <property type="evidence" value="ECO:0007669"/>
    <property type="project" value="InterPro"/>
</dbReference>
<evidence type="ECO:0000256" key="6">
    <source>
        <dbReference type="HAMAP-Rule" id="MF_00031"/>
    </source>
</evidence>
<dbReference type="NCBIfam" id="TIGR00084">
    <property type="entry name" value="ruvA"/>
    <property type="match status" value="1"/>
</dbReference>
<protein>
    <recommendedName>
        <fullName evidence="6">Holliday junction branch migration complex subunit RuvA</fullName>
    </recommendedName>
</protein>
<dbReference type="GO" id="GO:0048476">
    <property type="term" value="C:Holliday junction resolvase complex"/>
    <property type="evidence" value="ECO:0007669"/>
    <property type="project" value="UniProtKB-UniRule"/>
</dbReference>
<dbReference type="AlphaFoldDB" id="A0A1G2DB32"/>
<evidence type="ECO:0000256" key="3">
    <source>
        <dbReference type="ARBA" id="ARBA00023125"/>
    </source>
</evidence>
<dbReference type="SUPFAM" id="SSF50249">
    <property type="entry name" value="Nucleic acid-binding proteins"/>
    <property type="match status" value="1"/>
</dbReference>
<dbReference type="GO" id="GO:0005524">
    <property type="term" value="F:ATP binding"/>
    <property type="evidence" value="ECO:0007669"/>
    <property type="project" value="InterPro"/>
</dbReference>
<dbReference type="SUPFAM" id="SSF47781">
    <property type="entry name" value="RuvA domain 2-like"/>
    <property type="match status" value="1"/>
</dbReference>
<comment type="similarity">
    <text evidence="6">Belongs to the RuvA family.</text>
</comment>
<dbReference type="HAMAP" id="MF_00031">
    <property type="entry name" value="DNA_HJ_migration_RuvA"/>
    <property type="match status" value="1"/>
</dbReference>
<keyword evidence="4 6" id="KW-0233">DNA recombination</keyword>
<evidence type="ECO:0000256" key="2">
    <source>
        <dbReference type="ARBA" id="ARBA00022763"/>
    </source>
</evidence>
<keyword evidence="8" id="KW-0378">Hydrolase</keyword>
<dbReference type="Gene3D" id="1.10.150.20">
    <property type="entry name" value="5' to 3' exonuclease, C-terminal subdomain"/>
    <property type="match status" value="1"/>
</dbReference>
<comment type="caution">
    <text evidence="6">Lacks conserved residue(s) required for the propagation of feature annotation.</text>
</comment>
<comment type="subunit">
    <text evidence="6">Homotetramer. Forms an RuvA(8)-RuvB(12)-Holliday junction (HJ) complex. HJ DNA is sandwiched between 2 RuvA tetramers; dsDNA enters through RuvA and exits via RuvB. An RuvB hexamer assembles on each DNA strand where it exits the tetramer. Each RuvB hexamer is contacted by two RuvA subunits (via domain III) on 2 adjacent RuvB subunits; this complex drives branch migration. In the full resolvosome a probable DNA-RuvA(4)-RuvB(12)-RuvC(2) complex forms which resolves the HJ.</text>
</comment>
<dbReference type="Gene3D" id="2.40.50.140">
    <property type="entry name" value="Nucleic acid-binding proteins"/>
    <property type="match status" value="1"/>
</dbReference>
<comment type="caution">
    <text evidence="8">The sequence shown here is derived from an EMBL/GenBank/DDBJ whole genome shotgun (WGS) entry which is preliminary data.</text>
</comment>
<dbReference type="InterPro" id="IPR003583">
    <property type="entry name" value="Hlx-hairpin-Hlx_DNA-bd_motif"/>
</dbReference>
<dbReference type="InterPro" id="IPR013849">
    <property type="entry name" value="DNA_helicase_Holl-junc_RuvA_I"/>
</dbReference>
<dbReference type="GO" id="GO:0000400">
    <property type="term" value="F:four-way junction DNA binding"/>
    <property type="evidence" value="ECO:0007669"/>
    <property type="project" value="UniProtKB-UniRule"/>
</dbReference>
<comment type="domain">
    <text evidence="6">Has three domains with a flexible linker between the domains II and III and assumes an 'L' shape. Domain III is highly mobile and contacts RuvB.</text>
</comment>
<evidence type="ECO:0000313" key="8">
    <source>
        <dbReference type="EMBL" id="OGZ10672.1"/>
    </source>
</evidence>
<feature type="domain" description="Helix-hairpin-helix DNA-binding motif class 1" evidence="7">
    <location>
        <begin position="73"/>
        <end position="92"/>
    </location>
</feature>
<dbReference type="Pfam" id="PF14520">
    <property type="entry name" value="HHH_5"/>
    <property type="match status" value="1"/>
</dbReference>
<keyword evidence="8" id="KW-0347">Helicase</keyword>
<dbReference type="InterPro" id="IPR010994">
    <property type="entry name" value="RuvA_2-like"/>
</dbReference>
<keyword evidence="5 6" id="KW-0234">DNA repair</keyword>
<keyword evidence="3 6" id="KW-0238">DNA-binding</keyword>
<feature type="region of interest" description="Domain III" evidence="6">
    <location>
        <begin position="146"/>
        <end position="190"/>
    </location>
</feature>
<evidence type="ECO:0000313" key="9">
    <source>
        <dbReference type="Proteomes" id="UP000178099"/>
    </source>
</evidence>
<comment type="subcellular location">
    <subcellularLocation>
        <location evidence="6">Cytoplasm</location>
    </subcellularLocation>
</comment>
<organism evidence="8 9">
    <name type="scientific">Candidatus Lloydbacteria bacterium RIFCSPHIGHO2_02_FULL_51_22</name>
    <dbReference type="NCBI Taxonomy" id="1798663"/>
    <lineage>
        <taxon>Bacteria</taxon>
        <taxon>Candidatus Lloydiibacteriota</taxon>
    </lineage>
</organism>
<evidence type="ECO:0000256" key="1">
    <source>
        <dbReference type="ARBA" id="ARBA00022490"/>
    </source>
</evidence>
<dbReference type="SUPFAM" id="SSF46929">
    <property type="entry name" value="DNA helicase RuvA subunit, C-terminal domain"/>
    <property type="match status" value="1"/>
</dbReference>
<dbReference type="InterPro" id="IPR012340">
    <property type="entry name" value="NA-bd_OB-fold"/>
</dbReference>
<feature type="region of interest" description="Domain I" evidence="6">
    <location>
        <begin position="1"/>
        <end position="64"/>
    </location>
</feature>
<dbReference type="GO" id="GO:0006310">
    <property type="term" value="P:DNA recombination"/>
    <property type="evidence" value="ECO:0007669"/>
    <property type="project" value="UniProtKB-UniRule"/>
</dbReference>
<sequence>MIRQVTGTIAHHEGPYVILLAGGIGYKVFVARDTSEGLRGTEHPVTLWTHLAVRDTAMDLYGFLSKSDLDFFEMLITISGIGPKKAMGIISAASFETIRRAVSAGDASYLQKISGVGAKNAEKIVLELKEKLPKGEGDGASLKEESEAHEALLALGYSAKEAKDALAAAGKEVHGVNDRVRHALRAIGRG</sequence>
<keyword evidence="1 6" id="KW-0963">Cytoplasm</keyword>
<comment type="function">
    <text evidence="6">The RuvA-RuvB-RuvC complex processes Holliday junction (HJ) DNA during genetic recombination and DNA repair, while the RuvA-RuvB complex plays an important role in the rescue of blocked DNA replication forks via replication fork reversal (RFR). RuvA specifically binds to HJ cruciform DNA, conferring on it an open structure. The RuvB hexamer acts as an ATP-dependent pump, pulling dsDNA into and through the RuvAB complex. HJ branch migration allows RuvC to scan DNA until it finds its consensus sequence, where it cleaves and resolves the cruciform DNA.</text>
</comment>
<keyword evidence="8" id="KW-0547">Nucleotide-binding</keyword>
<dbReference type="InterPro" id="IPR011114">
    <property type="entry name" value="RuvA_C"/>
</dbReference>
<evidence type="ECO:0000256" key="4">
    <source>
        <dbReference type="ARBA" id="ARBA00023172"/>
    </source>
</evidence>
<keyword evidence="2 6" id="KW-0227">DNA damage</keyword>
<evidence type="ECO:0000256" key="5">
    <source>
        <dbReference type="ARBA" id="ARBA00023204"/>
    </source>
</evidence>
<accession>A0A1G2DB32</accession>
<dbReference type="Pfam" id="PF01330">
    <property type="entry name" value="RuvA_N"/>
    <property type="match status" value="1"/>
</dbReference>
<dbReference type="EMBL" id="MHLN01000035">
    <property type="protein sequence ID" value="OGZ10672.1"/>
    <property type="molecule type" value="Genomic_DNA"/>
</dbReference>
<proteinExistence type="inferred from homology"/>
<dbReference type="Gene3D" id="1.10.8.10">
    <property type="entry name" value="DNA helicase RuvA subunit, C-terminal domain"/>
    <property type="match status" value="1"/>
</dbReference>
<dbReference type="CDD" id="cd14332">
    <property type="entry name" value="UBA_RuvA_C"/>
    <property type="match status" value="1"/>
</dbReference>
<dbReference type="Pfam" id="PF07499">
    <property type="entry name" value="RuvA_C"/>
    <property type="match status" value="1"/>
</dbReference>
<dbReference type="InterPro" id="IPR036267">
    <property type="entry name" value="RuvA_C_sf"/>
</dbReference>
<dbReference type="InterPro" id="IPR000085">
    <property type="entry name" value="RuvA"/>
</dbReference>
<evidence type="ECO:0000259" key="7">
    <source>
        <dbReference type="SMART" id="SM00278"/>
    </source>
</evidence>